<dbReference type="SUPFAM" id="SSF49464">
    <property type="entry name" value="Carboxypeptidase regulatory domain-like"/>
    <property type="match status" value="1"/>
</dbReference>
<keyword evidence="11" id="KW-1185">Reference proteome</keyword>
<evidence type="ECO:0000256" key="2">
    <source>
        <dbReference type="ARBA" id="ARBA00022448"/>
    </source>
</evidence>
<dbReference type="AlphaFoldDB" id="A0A7L7LBU8"/>
<feature type="domain" description="TonB-dependent receptor plug" evidence="9">
    <location>
        <begin position="258"/>
        <end position="363"/>
    </location>
</feature>
<dbReference type="Gene3D" id="2.170.130.10">
    <property type="entry name" value="TonB-dependent receptor, plug domain"/>
    <property type="match status" value="1"/>
</dbReference>
<feature type="signal peptide" evidence="8">
    <location>
        <begin position="1"/>
        <end position="27"/>
    </location>
</feature>
<evidence type="ECO:0000256" key="7">
    <source>
        <dbReference type="PROSITE-ProRule" id="PRU01360"/>
    </source>
</evidence>
<keyword evidence="10" id="KW-0675">Receptor</keyword>
<dbReference type="Pfam" id="PF07715">
    <property type="entry name" value="Plug"/>
    <property type="match status" value="1"/>
</dbReference>
<comment type="subcellular location">
    <subcellularLocation>
        <location evidence="1 7">Cell outer membrane</location>
        <topology evidence="1 7">Multi-pass membrane protein</topology>
    </subcellularLocation>
</comment>
<dbReference type="InterPro" id="IPR023996">
    <property type="entry name" value="TonB-dep_OMP_SusC/RagA"/>
</dbReference>
<proteinExistence type="inferred from homology"/>
<evidence type="ECO:0000313" key="11">
    <source>
        <dbReference type="Proteomes" id="UP000514509"/>
    </source>
</evidence>
<dbReference type="PROSITE" id="PS52016">
    <property type="entry name" value="TONB_DEPENDENT_REC_3"/>
    <property type="match status" value="1"/>
</dbReference>
<evidence type="ECO:0000256" key="6">
    <source>
        <dbReference type="ARBA" id="ARBA00023237"/>
    </source>
</evidence>
<evidence type="ECO:0000259" key="9">
    <source>
        <dbReference type="Pfam" id="PF07715"/>
    </source>
</evidence>
<evidence type="ECO:0000256" key="8">
    <source>
        <dbReference type="SAM" id="SignalP"/>
    </source>
</evidence>
<dbReference type="Gene3D" id="2.60.40.1120">
    <property type="entry name" value="Carboxypeptidase-like, regulatory domain"/>
    <property type="match status" value="1"/>
</dbReference>
<dbReference type="FunFam" id="2.170.130.10:FF:000008">
    <property type="entry name" value="SusC/RagA family TonB-linked outer membrane protein"/>
    <property type="match status" value="1"/>
</dbReference>
<protein>
    <submittedName>
        <fullName evidence="10">TonB-dependent receptor</fullName>
    </submittedName>
</protein>
<evidence type="ECO:0000256" key="4">
    <source>
        <dbReference type="ARBA" id="ARBA00022692"/>
    </source>
</evidence>
<dbReference type="RefSeq" id="WP_182412319.1">
    <property type="nucleotide sequence ID" value="NZ_CP055153.1"/>
</dbReference>
<dbReference type="GO" id="GO:0000272">
    <property type="term" value="P:polysaccharide catabolic process"/>
    <property type="evidence" value="ECO:0007669"/>
    <property type="project" value="InterPro"/>
</dbReference>
<dbReference type="Gene3D" id="2.40.170.20">
    <property type="entry name" value="TonB-dependent receptor, beta-barrel domain"/>
    <property type="match status" value="1"/>
</dbReference>
<keyword evidence="8" id="KW-0732">Signal</keyword>
<dbReference type="GO" id="GO:0004553">
    <property type="term" value="F:hydrolase activity, hydrolyzing O-glycosyl compounds"/>
    <property type="evidence" value="ECO:0007669"/>
    <property type="project" value="InterPro"/>
</dbReference>
<organism evidence="10 11">
    <name type="scientific">Adhaeribacter radiodurans</name>
    <dbReference type="NCBI Taxonomy" id="2745197"/>
    <lineage>
        <taxon>Bacteria</taxon>
        <taxon>Pseudomonadati</taxon>
        <taxon>Bacteroidota</taxon>
        <taxon>Cytophagia</taxon>
        <taxon>Cytophagales</taxon>
        <taxon>Hymenobacteraceae</taxon>
        <taxon>Adhaeribacter</taxon>
    </lineage>
</organism>
<gene>
    <name evidence="10" type="ORF">HUW48_18330</name>
</gene>
<accession>A0A7L7LBU8</accession>
<evidence type="ECO:0000256" key="3">
    <source>
        <dbReference type="ARBA" id="ARBA00022452"/>
    </source>
</evidence>
<dbReference type="GO" id="GO:0009279">
    <property type="term" value="C:cell outer membrane"/>
    <property type="evidence" value="ECO:0007669"/>
    <property type="project" value="UniProtKB-SubCell"/>
</dbReference>
<dbReference type="InterPro" id="IPR002105">
    <property type="entry name" value="Dockerin_1_rpt"/>
</dbReference>
<keyword evidence="4 7" id="KW-0812">Transmembrane</keyword>
<evidence type="ECO:0000256" key="5">
    <source>
        <dbReference type="ARBA" id="ARBA00023136"/>
    </source>
</evidence>
<dbReference type="PROSITE" id="PS00448">
    <property type="entry name" value="CLOS_CELLULOSOME_RPT"/>
    <property type="match status" value="1"/>
</dbReference>
<dbReference type="Pfam" id="PF13715">
    <property type="entry name" value="CarbopepD_reg_2"/>
    <property type="match status" value="1"/>
</dbReference>
<feature type="chain" id="PRO_5029521339" evidence="8">
    <location>
        <begin position="28"/>
        <end position="1179"/>
    </location>
</feature>
<dbReference type="InterPro" id="IPR012910">
    <property type="entry name" value="Plug_dom"/>
</dbReference>
<dbReference type="InterPro" id="IPR039426">
    <property type="entry name" value="TonB-dep_rcpt-like"/>
</dbReference>
<keyword evidence="3 7" id="KW-1134">Transmembrane beta strand</keyword>
<sequence length="1179" mass="127663">MITNKKKVLLRNALILACMASLPEAYAQDLLLANNQPSKNQSVATSTKKALLTDVLQDLQQQYDVSFIYETQNLAGKLVNAGALPSGKMEKGLDNLLATVNLRYAKINERTYAIVPGTKNAEIRENSAFGSLTATNENAESNTAIEWLAASRPALLPHYKPTKAPDWQITGTVTGSNGEGLPGVTVLLKGTTTGATTSPNGTFSLNIPEQAGTLVFSFIGYATKEVPVSGPGPVNVTLSEDTQALEEVVVVGYGTQKKESVTGAISSVSAKQISELPVPSVAQAIQGRAAGVSVVNTGTPGSNPIVRVRGVGSINFAADPLYIVDGVPTGGLSNIDTKDIQSVEVLKDAAATAVYGSRAANGVILITTKTGGKDGKIRVTVDANYGAQTAWNQIETLNTQQYLQYANTLLNGALPPRLQPDNFNQPIYPGATQTYAQTNTNWQDALFRTAVLSQNNITISGGTDKSQFYTSGGYFKQDGITVGTGFDRYSYRLNSTHKLNSIFTVGENLMGSYTTQQYEPADNRTRIIHAIRSLPYLPVHDPTLLGGFRAAQNSIDGSDPFNPIRLAELDQNENRNFKILGNIFAEANITKWLKFRSTGGLDYYNNLQAIYLPIFNDLSSGSRPASTINNNRGTGRTFVLTNQLTVDKTFNNHYINFTAVQERTDRRNIQENMNGNQPNSVVVTLNQPLNPGLSQTIGENVLLSYLGRLNYEFKGKYLLSASFRRDGFSGFAPGNKWGNFPGASVGWRVSEEPFLKGVSQLSDLKLRASYGKIGFNGIGNYDYVVNANLNATLYPFGDARSLGTYTNGLANPDLKWEITTMQNYGFDFGLFNNKIVFSAEYYQRLTDEKNGLILSIPTPNSFGFGGGGVNANVGQMKNSGFEFTAGYNQNEGAFKWSVNANLTTLKNEVVKFSSPTATLDEGTDQDFAAGYAITRTQQGQPIQSFYGWVIDKIYQNEEEVKADNAAAVAKKGAGAFYQTEKTAAGDIRFKDLNNDGVVNSDDRQFLGSYLPKVSYGVNASANYKNFDLSLFVQGVTGNKVYNATRAALEGGLRLFGAGTAVLDAWTPTNTNTDVPRMVNGDPNQNTRPSGRFLENGAFTRLRNITLGYTIPTAALTSFSNGKVSGLRIYITSQNLFTITKYSGLDPEVGQARGSLLTNGIDFGTYPQPRTFLGGIQLNF</sequence>
<dbReference type="InterPro" id="IPR037066">
    <property type="entry name" value="Plug_dom_sf"/>
</dbReference>
<reference evidence="10 11" key="1">
    <citation type="submission" date="2020-08" db="EMBL/GenBank/DDBJ databases">
        <title>Adhaeribacter dokdonensis sp. nov., isolated from the rhizosphere of Elymus tsukushiensis, a plant native to the Dokdo Islands, Republic of Korea.</title>
        <authorList>
            <person name="Ghim S.Y."/>
        </authorList>
    </citation>
    <scope>NUCLEOTIDE SEQUENCE [LARGE SCALE GENOMIC DNA]</scope>
    <source>
        <strain evidence="10 11">KUDC8001</strain>
    </source>
</reference>
<dbReference type="Proteomes" id="UP000514509">
    <property type="component" value="Chromosome"/>
</dbReference>
<keyword evidence="6 7" id="KW-0998">Cell outer membrane</keyword>
<keyword evidence="2 7" id="KW-0813">Transport</keyword>
<dbReference type="KEGG" id="add:HUW48_18330"/>
<dbReference type="NCBIfam" id="TIGR04057">
    <property type="entry name" value="SusC_RagA_signa"/>
    <property type="match status" value="1"/>
</dbReference>
<comment type="similarity">
    <text evidence="7">Belongs to the TonB-dependent receptor family.</text>
</comment>
<dbReference type="InterPro" id="IPR036942">
    <property type="entry name" value="Beta-barrel_TonB_sf"/>
</dbReference>
<dbReference type="NCBIfam" id="TIGR04056">
    <property type="entry name" value="OMP_RagA_SusC"/>
    <property type="match status" value="1"/>
</dbReference>
<dbReference type="InterPro" id="IPR008969">
    <property type="entry name" value="CarboxyPept-like_regulatory"/>
</dbReference>
<evidence type="ECO:0000313" key="10">
    <source>
        <dbReference type="EMBL" id="QMU29859.1"/>
    </source>
</evidence>
<dbReference type="SUPFAM" id="SSF56935">
    <property type="entry name" value="Porins"/>
    <property type="match status" value="1"/>
</dbReference>
<dbReference type="EMBL" id="CP055153">
    <property type="protein sequence ID" value="QMU29859.1"/>
    <property type="molecule type" value="Genomic_DNA"/>
</dbReference>
<evidence type="ECO:0000256" key="1">
    <source>
        <dbReference type="ARBA" id="ARBA00004571"/>
    </source>
</evidence>
<keyword evidence="5 7" id="KW-0472">Membrane</keyword>
<name>A0A7L7LBU8_9BACT</name>
<dbReference type="InterPro" id="IPR023997">
    <property type="entry name" value="TonB-dep_OMP_SusC/RagA_CS"/>
</dbReference>